<dbReference type="CDD" id="cd00812">
    <property type="entry name" value="LeuRS_core"/>
    <property type="match status" value="1"/>
</dbReference>
<comment type="caution">
    <text evidence="15">The sequence shown here is derived from an EMBL/GenBank/DDBJ whole genome shotgun (WGS) entry which is preliminary data.</text>
</comment>
<dbReference type="GO" id="GO:0005524">
    <property type="term" value="F:ATP binding"/>
    <property type="evidence" value="ECO:0007669"/>
    <property type="project" value="UniProtKB-UniRule"/>
</dbReference>
<feature type="domain" description="Aminoacyl-tRNA synthetase class Ia" evidence="11">
    <location>
        <begin position="411"/>
        <end position="600"/>
    </location>
</feature>
<feature type="domain" description="Methionyl/Valyl/Leucyl/Isoleucyl-tRNA synthetase anticodon-binding" evidence="12">
    <location>
        <begin position="664"/>
        <end position="774"/>
    </location>
</feature>
<dbReference type="InterPro" id="IPR025709">
    <property type="entry name" value="Leu_tRNA-synth_edit"/>
</dbReference>
<feature type="domain" description="Methionyl/Leucyl tRNA synthetase" evidence="13">
    <location>
        <begin position="38"/>
        <end position="179"/>
    </location>
</feature>
<evidence type="ECO:0000313" key="15">
    <source>
        <dbReference type="EMBL" id="OGY78484.1"/>
    </source>
</evidence>
<keyword evidence="4 9" id="KW-0547">Nucleotide-binding</keyword>
<dbReference type="GO" id="GO:0002161">
    <property type="term" value="F:aminoacyl-tRNA deacylase activity"/>
    <property type="evidence" value="ECO:0007669"/>
    <property type="project" value="InterPro"/>
</dbReference>
<evidence type="ECO:0000313" key="16">
    <source>
        <dbReference type="Proteomes" id="UP000177165"/>
    </source>
</evidence>
<dbReference type="FunFam" id="1.10.730.10:FF:000011">
    <property type="entry name" value="Leucine--tRNA ligase chloroplastic/mitochondrial"/>
    <property type="match status" value="1"/>
</dbReference>
<dbReference type="FunFam" id="3.40.50.620:FF:000056">
    <property type="entry name" value="Leucine--tRNA ligase"/>
    <property type="match status" value="1"/>
</dbReference>
<dbReference type="AlphaFoldDB" id="A0A1G2ANJ1"/>
<feature type="binding site" evidence="9">
    <location>
        <position position="577"/>
    </location>
    <ligand>
        <name>ATP</name>
        <dbReference type="ChEBI" id="CHEBI:30616"/>
    </ligand>
</feature>
<organism evidence="15 16">
    <name type="scientific">Candidatus Kerfeldbacteria bacterium RIFCSPHIGHO2_02_FULL_42_14</name>
    <dbReference type="NCBI Taxonomy" id="1798540"/>
    <lineage>
        <taxon>Bacteria</taxon>
        <taxon>Candidatus Kerfeldiibacteriota</taxon>
    </lineage>
</organism>
<comment type="subcellular location">
    <subcellularLocation>
        <location evidence="9">Cytoplasm</location>
    </subcellularLocation>
</comment>
<dbReference type="EC" id="6.1.1.4" evidence="9"/>
<dbReference type="Gene3D" id="3.40.50.620">
    <property type="entry name" value="HUPs"/>
    <property type="match status" value="2"/>
</dbReference>
<dbReference type="SUPFAM" id="SSF50677">
    <property type="entry name" value="ValRS/IleRS/LeuRS editing domain"/>
    <property type="match status" value="1"/>
</dbReference>
<dbReference type="InterPro" id="IPR009080">
    <property type="entry name" value="tRNAsynth_Ia_anticodon-bd"/>
</dbReference>
<dbReference type="InterPro" id="IPR013155">
    <property type="entry name" value="M/V/L/I-tRNA-synth_anticd-bd"/>
</dbReference>
<dbReference type="InterPro" id="IPR009008">
    <property type="entry name" value="Val/Leu/Ile-tRNA-synth_edit"/>
</dbReference>
<evidence type="ECO:0000256" key="10">
    <source>
        <dbReference type="RuleBase" id="RU363035"/>
    </source>
</evidence>
<feature type="short sequence motif" description="'KMSKS' region" evidence="9">
    <location>
        <begin position="574"/>
        <end position="578"/>
    </location>
</feature>
<sequence length="814" mass="94405">MYFPQDIEPKWQKQWHERQVFRAHDEKKRKFYCLDMFPYPSAEGLHVGHPEGYTATDIVSRYKRMRGYNVLHPMGWDAFGLPAENFAIKKGIHPKISTQANIKNFRRQIRSFGFSYDWEREIDTSTPAYYRWTQWMFLQMYRNKLAYRKKALVNWCNSCQTVLANEQVASGTCERCHNQVIQKELEQWFLKITAYADELIDDLKELDWPEKIKTIQRNWIGKKEGLLMWHAIQGMKDTLETFTAYPAWVYADTFIVIAPEHPLVEKIIQGTSKTKTLQKYIQKLRNDRAGGARNIVTNEKEGMFTGRYALDPLTSQEMPIWIANFALMDFGTGAIRCSAHDPRDYEFAQKYNIPLREVVDRVGDNPVNAHKNNGTLKNSVQFTGMNVTAASVAIMDFAEKQGFGKRHTTYKLRDWLISRQRYWGAPIPIIYCDTCGPVEVPEKNLPVLLPDDVDFKPTGKSPLMYSQSFHKVICPQCNKSARRESDTMDTFVCSSWYFLRYTDPQNATAFADAKKMKHWMPVDLYVGGVEHAAMHLLYARFFTKALRDFGYVNFNEPFRSLRNQGFILGEDNQKMSKSRGNVVNPDEVIEAYGADSMRLSEMFMGPFEDTKPWSMQGIKGLYRFLQRIYGLFEKIEKESAPSKIQENKNRKKIKKDLEESAVDAQLHMTIRKVTNDIESFRFNTAISSMMIFVNVLSKQKTISQSSFEQFLKILHPFAPHITDELWSELGHDTLIMETAWPSFDVKLLQNNFVTIAVQMNGKLRATMQVARNTTSAQLELLAKQHEKIHKIIQGQKMKRIIVVPGKIVNIVTES</sequence>
<keyword evidence="2 9" id="KW-0963">Cytoplasm</keyword>
<dbReference type="Pfam" id="PF09334">
    <property type="entry name" value="tRNA-synt_1g"/>
    <property type="match status" value="1"/>
</dbReference>
<evidence type="ECO:0000256" key="7">
    <source>
        <dbReference type="ARBA" id="ARBA00023146"/>
    </source>
</evidence>
<dbReference type="PANTHER" id="PTHR43740:SF2">
    <property type="entry name" value="LEUCINE--TRNA LIGASE, MITOCHONDRIAL"/>
    <property type="match status" value="1"/>
</dbReference>
<dbReference type="PANTHER" id="PTHR43740">
    <property type="entry name" value="LEUCYL-TRNA SYNTHETASE"/>
    <property type="match status" value="1"/>
</dbReference>
<evidence type="ECO:0000259" key="11">
    <source>
        <dbReference type="Pfam" id="PF00133"/>
    </source>
</evidence>
<reference evidence="15 16" key="1">
    <citation type="journal article" date="2016" name="Nat. Commun.">
        <title>Thousands of microbial genomes shed light on interconnected biogeochemical processes in an aquifer system.</title>
        <authorList>
            <person name="Anantharaman K."/>
            <person name="Brown C.T."/>
            <person name="Hug L.A."/>
            <person name="Sharon I."/>
            <person name="Castelle C.J."/>
            <person name="Probst A.J."/>
            <person name="Thomas B.C."/>
            <person name="Singh A."/>
            <person name="Wilkins M.J."/>
            <person name="Karaoz U."/>
            <person name="Brodie E.L."/>
            <person name="Williams K.H."/>
            <person name="Hubbard S.S."/>
            <person name="Banfield J.F."/>
        </authorList>
    </citation>
    <scope>NUCLEOTIDE SEQUENCE [LARGE SCALE GENOMIC DNA]</scope>
</reference>
<evidence type="ECO:0000259" key="12">
    <source>
        <dbReference type="Pfam" id="PF08264"/>
    </source>
</evidence>
<dbReference type="GO" id="GO:0006429">
    <property type="term" value="P:leucyl-tRNA aminoacylation"/>
    <property type="evidence" value="ECO:0007669"/>
    <property type="project" value="UniProtKB-UniRule"/>
</dbReference>
<dbReference type="Pfam" id="PF00133">
    <property type="entry name" value="tRNA-synt_1"/>
    <property type="match status" value="1"/>
</dbReference>
<dbReference type="InterPro" id="IPR001412">
    <property type="entry name" value="aa-tRNA-synth_I_CS"/>
</dbReference>
<protein>
    <recommendedName>
        <fullName evidence="9">Leucine--tRNA ligase</fullName>
        <ecNumber evidence="9">6.1.1.4</ecNumber>
    </recommendedName>
    <alternativeName>
        <fullName evidence="9">Leucyl-tRNA synthetase</fullName>
        <shortName evidence="9">LeuRS</shortName>
    </alternativeName>
</protein>
<keyword evidence="6 9" id="KW-0648">Protein biosynthesis</keyword>
<accession>A0A1G2ANJ1</accession>
<evidence type="ECO:0000256" key="9">
    <source>
        <dbReference type="HAMAP-Rule" id="MF_00049"/>
    </source>
</evidence>
<proteinExistence type="inferred from homology"/>
<name>A0A1G2ANJ1_9BACT</name>
<keyword evidence="3 9" id="KW-0436">Ligase</keyword>
<evidence type="ECO:0000259" key="13">
    <source>
        <dbReference type="Pfam" id="PF09334"/>
    </source>
</evidence>
<dbReference type="InterPro" id="IPR014729">
    <property type="entry name" value="Rossmann-like_a/b/a_fold"/>
</dbReference>
<evidence type="ECO:0000256" key="4">
    <source>
        <dbReference type="ARBA" id="ARBA00022741"/>
    </source>
</evidence>
<gene>
    <name evidence="9" type="primary">leuS</name>
    <name evidence="15" type="ORF">A3B74_02055</name>
</gene>
<evidence type="ECO:0000256" key="8">
    <source>
        <dbReference type="ARBA" id="ARBA00047469"/>
    </source>
</evidence>
<evidence type="ECO:0000256" key="3">
    <source>
        <dbReference type="ARBA" id="ARBA00022598"/>
    </source>
</evidence>
<dbReference type="InterPro" id="IPR002302">
    <property type="entry name" value="Leu-tRNA-ligase"/>
</dbReference>
<keyword evidence="5 9" id="KW-0067">ATP-binding</keyword>
<dbReference type="GO" id="GO:0005829">
    <property type="term" value="C:cytosol"/>
    <property type="evidence" value="ECO:0007669"/>
    <property type="project" value="TreeGrafter"/>
</dbReference>
<dbReference type="NCBIfam" id="TIGR00396">
    <property type="entry name" value="leuS_bact"/>
    <property type="match status" value="1"/>
</dbReference>
<comment type="similarity">
    <text evidence="1 9 10">Belongs to the class-I aminoacyl-tRNA synthetase family.</text>
</comment>
<dbReference type="Pfam" id="PF13603">
    <property type="entry name" value="tRNA-synt_1_2"/>
    <property type="match status" value="1"/>
</dbReference>
<keyword evidence="7 9" id="KW-0030">Aminoacyl-tRNA synthetase</keyword>
<dbReference type="InterPro" id="IPR015413">
    <property type="entry name" value="Methionyl/Leucyl_tRNA_Synth"/>
</dbReference>
<evidence type="ECO:0000256" key="2">
    <source>
        <dbReference type="ARBA" id="ARBA00022490"/>
    </source>
</evidence>
<dbReference type="GO" id="GO:0004823">
    <property type="term" value="F:leucine-tRNA ligase activity"/>
    <property type="evidence" value="ECO:0007669"/>
    <property type="project" value="UniProtKB-UniRule"/>
</dbReference>
<dbReference type="STRING" id="1798540.A3B74_02055"/>
<feature type="domain" description="Leucyl-tRNA synthetase editing" evidence="14">
    <location>
        <begin position="217"/>
        <end position="398"/>
    </location>
</feature>
<dbReference type="HAMAP" id="MF_00049_B">
    <property type="entry name" value="Leu_tRNA_synth_B"/>
    <property type="match status" value="1"/>
</dbReference>
<comment type="caution">
    <text evidence="9">Lacks conserved residue(s) required for the propagation of feature annotation.</text>
</comment>
<evidence type="ECO:0000256" key="5">
    <source>
        <dbReference type="ARBA" id="ARBA00022840"/>
    </source>
</evidence>
<dbReference type="Proteomes" id="UP000177165">
    <property type="component" value="Unassembled WGS sequence"/>
</dbReference>
<dbReference type="EMBL" id="MHKB01000015">
    <property type="protein sequence ID" value="OGY78484.1"/>
    <property type="molecule type" value="Genomic_DNA"/>
</dbReference>
<comment type="catalytic activity">
    <reaction evidence="8 9">
        <text>tRNA(Leu) + L-leucine + ATP = L-leucyl-tRNA(Leu) + AMP + diphosphate</text>
        <dbReference type="Rhea" id="RHEA:11688"/>
        <dbReference type="Rhea" id="RHEA-COMP:9613"/>
        <dbReference type="Rhea" id="RHEA-COMP:9622"/>
        <dbReference type="ChEBI" id="CHEBI:30616"/>
        <dbReference type="ChEBI" id="CHEBI:33019"/>
        <dbReference type="ChEBI" id="CHEBI:57427"/>
        <dbReference type="ChEBI" id="CHEBI:78442"/>
        <dbReference type="ChEBI" id="CHEBI:78494"/>
        <dbReference type="ChEBI" id="CHEBI:456215"/>
        <dbReference type="EC" id="6.1.1.4"/>
    </reaction>
</comment>
<dbReference type="SUPFAM" id="SSF47323">
    <property type="entry name" value="Anticodon-binding domain of a subclass of class I aminoacyl-tRNA synthetases"/>
    <property type="match status" value="1"/>
</dbReference>
<dbReference type="Pfam" id="PF08264">
    <property type="entry name" value="Anticodon_1"/>
    <property type="match status" value="1"/>
</dbReference>
<evidence type="ECO:0000256" key="1">
    <source>
        <dbReference type="ARBA" id="ARBA00005594"/>
    </source>
</evidence>
<evidence type="ECO:0000259" key="14">
    <source>
        <dbReference type="Pfam" id="PF13603"/>
    </source>
</evidence>
<dbReference type="InterPro" id="IPR002300">
    <property type="entry name" value="aa-tRNA-synth_Ia"/>
</dbReference>
<dbReference type="CDD" id="cd07958">
    <property type="entry name" value="Anticodon_Ia_Leu_BEm"/>
    <property type="match status" value="1"/>
</dbReference>
<dbReference type="FunFam" id="3.40.50.620:FF:000077">
    <property type="entry name" value="Leucine--tRNA ligase"/>
    <property type="match status" value="1"/>
</dbReference>
<dbReference type="SUPFAM" id="SSF52374">
    <property type="entry name" value="Nucleotidylyl transferase"/>
    <property type="match status" value="1"/>
</dbReference>
<dbReference type="Gene3D" id="1.10.730.10">
    <property type="entry name" value="Isoleucyl-tRNA Synthetase, Domain 1"/>
    <property type="match status" value="1"/>
</dbReference>
<dbReference type="PROSITE" id="PS00178">
    <property type="entry name" value="AA_TRNA_LIGASE_I"/>
    <property type="match status" value="1"/>
</dbReference>
<dbReference type="PRINTS" id="PR00985">
    <property type="entry name" value="TRNASYNTHLEU"/>
</dbReference>
<evidence type="ECO:0000256" key="6">
    <source>
        <dbReference type="ARBA" id="ARBA00022917"/>
    </source>
</evidence>